<dbReference type="OMA" id="FWHISDR"/>
<dbReference type="CDD" id="cd18186">
    <property type="entry name" value="BTB_POZ_ZBTB_KLHL-like"/>
    <property type="match status" value="1"/>
</dbReference>
<dbReference type="AlphaFoldDB" id="G0MVX8"/>
<reference evidence="3" key="1">
    <citation type="submission" date="2011-07" db="EMBL/GenBank/DDBJ databases">
        <authorList>
            <consortium name="Caenorhabditis brenneri Sequencing and Analysis Consortium"/>
            <person name="Wilson R.K."/>
        </authorList>
    </citation>
    <scope>NUCLEOTIDE SEQUENCE [LARGE SCALE GENOMIC DNA]</scope>
    <source>
        <strain evidence="3">PB2801</strain>
    </source>
</reference>
<dbReference type="InParanoid" id="G0MVX8"/>
<evidence type="ECO:0000313" key="3">
    <source>
        <dbReference type="Proteomes" id="UP000008068"/>
    </source>
</evidence>
<keyword evidence="3" id="KW-1185">Reference proteome</keyword>
<dbReference type="InterPro" id="IPR000210">
    <property type="entry name" value="BTB/POZ_dom"/>
</dbReference>
<evidence type="ECO:0000313" key="2">
    <source>
        <dbReference type="EMBL" id="EGT45267.1"/>
    </source>
</evidence>
<dbReference type="STRING" id="135651.G0MVX8"/>
<dbReference type="Proteomes" id="UP000008068">
    <property type="component" value="Unassembled WGS sequence"/>
</dbReference>
<dbReference type="Pfam" id="PF00651">
    <property type="entry name" value="BTB"/>
    <property type="match status" value="1"/>
</dbReference>
<protein>
    <recommendedName>
        <fullName evidence="1">BTB domain-containing protein</fullName>
    </recommendedName>
</protein>
<dbReference type="PROSITE" id="PS50097">
    <property type="entry name" value="BTB"/>
    <property type="match status" value="1"/>
</dbReference>
<dbReference type="Gene3D" id="3.30.710.10">
    <property type="entry name" value="Potassium Channel Kv1.1, Chain A"/>
    <property type="match status" value="1"/>
</dbReference>
<dbReference type="PANTHER" id="PTHR22744:SF14">
    <property type="entry name" value="BTB DOMAIN-CONTAINING PROTEIN-RELATED"/>
    <property type="match status" value="1"/>
</dbReference>
<name>G0MVX8_CAEBE</name>
<feature type="domain" description="BTB" evidence="1">
    <location>
        <begin position="20"/>
        <end position="87"/>
    </location>
</feature>
<gene>
    <name evidence="2" type="ORF">CAEBREN_08768</name>
</gene>
<dbReference type="PANTHER" id="PTHR22744">
    <property type="entry name" value="HELIX LOOP HELIX PROTEIN 21-RELATED"/>
    <property type="match status" value="1"/>
</dbReference>
<dbReference type="EMBL" id="GL379815">
    <property type="protein sequence ID" value="EGT45267.1"/>
    <property type="molecule type" value="Genomic_DNA"/>
</dbReference>
<sequence>MTKTPKLSLHEKAFAKSDKKDAILVVEEKKLHVNKALLSIHSDYFNTLFNSDFKEKSMEEIEIKDVEFKDFATLLSLIHPRPFEITKGNAENLLKLADRFLLSAAKFHVELFIKTTSEFSRYEKLMLADKYNLKNLLKHVIGLYGERESFKDFWHISDRNFSDSLKVKIFDILFNRHGNFFLNWK</sequence>
<dbReference type="InterPro" id="IPR011333">
    <property type="entry name" value="SKP1/BTB/POZ_sf"/>
</dbReference>
<accession>G0MVX8</accession>
<organism evidence="3">
    <name type="scientific">Caenorhabditis brenneri</name>
    <name type="common">Nematode worm</name>
    <dbReference type="NCBI Taxonomy" id="135651"/>
    <lineage>
        <taxon>Eukaryota</taxon>
        <taxon>Metazoa</taxon>
        <taxon>Ecdysozoa</taxon>
        <taxon>Nematoda</taxon>
        <taxon>Chromadorea</taxon>
        <taxon>Rhabditida</taxon>
        <taxon>Rhabditina</taxon>
        <taxon>Rhabditomorpha</taxon>
        <taxon>Rhabditoidea</taxon>
        <taxon>Rhabditidae</taxon>
        <taxon>Peloderinae</taxon>
        <taxon>Caenorhabditis</taxon>
    </lineage>
</organism>
<proteinExistence type="predicted"/>
<dbReference type="OrthoDB" id="288452at2759"/>
<evidence type="ECO:0000259" key="1">
    <source>
        <dbReference type="PROSITE" id="PS50097"/>
    </source>
</evidence>
<dbReference type="SUPFAM" id="SSF54695">
    <property type="entry name" value="POZ domain"/>
    <property type="match status" value="1"/>
</dbReference>
<dbReference type="HOGENOM" id="CLU_036654_2_1_1"/>
<dbReference type="SMART" id="SM00225">
    <property type="entry name" value="BTB"/>
    <property type="match status" value="1"/>
</dbReference>